<dbReference type="EMBL" id="CP007152">
    <property type="protein sequence ID" value="AHI33214.1"/>
    <property type="molecule type" value="Genomic_DNA"/>
</dbReference>
<accession>W5YWH4</accession>
<evidence type="ECO:0008006" key="3">
    <source>
        <dbReference type="Google" id="ProtNLM"/>
    </source>
</evidence>
<name>W5YWH4_9GAMM</name>
<dbReference type="AlphaFoldDB" id="W5YWH4"/>
<organism evidence="1 2">
    <name type="scientific">Marinobacter salarius</name>
    <dbReference type="NCBI Taxonomy" id="1420917"/>
    <lineage>
        <taxon>Bacteria</taxon>
        <taxon>Pseudomonadati</taxon>
        <taxon>Pseudomonadota</taxon>
        <taxon>Gammaproteobacteria</taxon>
        <taxon>Pseudomonadales</taxon>
        <taxon>Marinobacteraceae</taxon>
        <taxon>Marinobacter</taxon>
    </lineage>
</organism>
<dbReference type="HOGENOM" id="CLU_1584521_0_0_6"/>
<dbReference type="Proteomes" id="UP000035081">
    <property type="component" value="Chromosome"/>
</dbReference>
<evidence type="ECO:0000313" key="1">
    <source>
        <dbReference type="EMBL" id="AHI33214.1"/>
    </source>
</evidence>
<proteinExistence type="predicted"/>
<protein>
    <recommendedName>
        <fullName evidence="3">Tetratricopeptide repeat protein</fullName>
    </recommendedName>
</protein>
<dbReference type="KEGG" id="msr:AU15_12820"/>
<sequence length="168" mass="18184">MASAEGGIDGHGDHPALVEGGLMLSYGMTHEAGALFRELLDENAAVAPGTRNQAWFYLGKVFYLEQDSIAARDALERVDDELLQAESDELYHEWLYLRGQLALSGTAGTSGETVDELIDSLPESSPWRAYLHYNQAVGMLSEGQTEEAMDALASSIACLASCPNSSRR</sequence>
<evidence type="ECO:0000313" key="2">
    <source>
        <dbReference type="Proteomes" id="UP000035081"/>
    </source>
</evidence>
<reference evidence="1 2" key="1">
    <citation type="journal article" date="2014" name="Genome Announc.">
        <title>Draft Genome Sequences of Marinobacter similis A3d10T and Marinobacter salarius R9SW1T.</title>
        <authorList>
            <person name="Ivanova E.P."/>
            <person name="Ng H.J."/>
            <person name="Webb H.K."/>
            <person name="Feng G."/>
            <person name="Oshima K."/>
            <person name="Hattori M."/>
            <person name="Ohkuma M."/>
            <person name="Sergeev A.F."/>
            <person name="Mikhailov V.V."/>
            <person name="Crawford R.J."/>
            <person name="Sawabe T."/>
        </authorList>
    </citation>
    <scope>NUCLEOTIDE SEQUENCE [LARGE SCALE GENOMIC DNA]</scope>
    <source>
        <strain evidence="2">A3d10 and R9SW1</strain>
    </source>
</reference>
<gene>
    <name evidence="1" type="ORF">AU15_12820</name>
</gene>